<dbReference type="InterPro" id="IPR000361">
    <property type="entry name" value="ATAP_core_dom"/>
</dbReference>
<dbReference type="PROSITE" id="PS01152">
    <property type="entry name" value="HESB"/>
    <property type="match status" value="1"/>
</dbReference>
<dbReference type="InterPro" id="IPR035903">
    <property type="entry name" value="HesB-like_dom_sf"/>
</dbReference>
<dbReference type="Pfam" id="PF01521">
    <property type="entry name" value="Fe-S_biosyn"/>
    <property type="match status" value="1"/>
</dbReference>
<dbReference type="InterPro" id="IPR016092">
    <property type="entry name" value="ATAP"/>
</dbReference>
<dbReference type="GO" id="GO:0030674">
    <property type="term" value="F:protein-macromolecule adaptor activity"/>
    <property type="evidence" value="ECO:0007669"/>
    <property type="project" value="TreeGrafter"/>
</dbReference>
<dbReference type="EMBL" id="CADCTQ010000405">
    <property type="protein sequence ID" value="CAA9294363.1"/>
    <property type="molecule type" value="Genomic_DNA"/>
</dbReference>
<gene>
    <name evidence="2" type="ORF">AVDCRST_MAG56-5832</name>
</gene>
<dbReference type="NCBIfam" id="TIGR00049">
    <property type="entry name" value="iron-sulfur cluster assembly accessory protein"/>
    <property type="match status" value="1"/>
</dbReference>
<dbReference type="InterPro" id="IPR031108">
    <property type="entry name" value="IscA_plant_cyanobact"/>
</dbReference>
<dbReference type="GO" id="GO:0016226">
    <property type="term" value="P:iron-sulfur cluster assembly"/>
    <property type="evidence" value="ECO:0007669"/>
    <property type="project" value="InterPro"/>
</dbReference>
<dbReference type="PANTHER" id="PTHR47265">
    <property type="entry name" value="IRON-SULFUR ASSEMBLY PROTEIN ISCA, CHLOROPLASTIC"/>
    <property type="match status" value="1"/>
</dbReference>
<protein>
    <submittedName>
        <fullName evidence="2">Probable iron binding protein from the HesB_IscA_SufA family</fullName>
    </submittedName>
</protein>
<dbReference type="SUPFAM" id="SSF89360">
    <property type="entry name" value="HesB-like domain"/>
    <property type="match status" value="1"/>
</dbReference>
<reference evidence="2" key="1">
    <citation type="submission" date="2020-02" db="EMBL/GenBank/DDBJ databases">
        <authorList>
            <person name="Meier V. D."/>
        </authorList>
    </citation>
    <scope>NUCLEOTIDE SEQUENCE</scope>
    <source>
        <strain evidence="2">AVDCRST_MAG56</strain>
    </source>
</reference>
<dbReference type="AlphaFoldDB" id="A0A6J4K2T4"/>
<dbReference type="GO" id="GO:0051537">
    <property type="term" value="F:2 iron, 2 sulfur cluster binding"/>
    <property type="evidence" value="ECO:0007669"/>
    <property type="project" value="UniProtKB-ARBA"/>
</dbReference>
<sequence length="108" mass="11737">MISVTDKAKDKIMELRQKDQLADDHNIRVAVRGGGCSGLMYDLAFDSASKPGDEVFEDKGIKILVDKKSLLYLLGTQLDFSDGLNGKGFQFVNPNASRTCGCGESFSV</sequence>
<dbReference type="Gene3D" id="2.60.300.12">
    <property type="entry name" value="HesB-like domain"/>
    <property type="match status" value="1"/>
</dbReference>
<evidence type="ECO:0000313" key="2">
    <source>
        <dbReference type="EMBL" id="CAA9294363.1"/>
    </source>
</evidence>
<accession>A0A6J4K2T4</accession>
<proteinExistence type="predicted"/>
<dbReference type="PANTHER" id="PTHR47265:SF1">
    <property type="entry name" value="IRON-SULFUR ASSEMBLY PROTEIN ISCA, CHLOROPLASTIC"/>
    <property type="match status" value="1"/>
</dbReference>
<organism evidence="2">
    <name type="scientific">uncultured Cytophagales bacterium</name>
    <dbReference type="NCBI Taxonomy" id="158755"/>
    <lineage>
        <taxon>Bacteria</taxon>
        <taxon>Pseudomonadati</taxon>
        <taxon>Bacteroidota</taxon>
        <taxon>Sphingobacteriia</taxon>
        <taxon>Sphingobacteriales</taxon>
        <taxon>environmental samples</taxon>
    </lineage>
</organism>
<feature type="domain" description="Core" evidence="1">
    <location>
        <begin position="2"/>
        <end position="104"/>
    </location>
</feature>
<evidence type="ECO:0000259" key="1">
    <source>
        <dbReference type="Pfam" id="PF01521"/>
    </source>
</evidence>
<dbReference type="InterPro" id="IPR017870">
    <property type="entry name" value="FeS_cluster_insertion_CS"/>
</dbReference>
<name>A0A6J4K2T4_9SPHI</name>